<evidence type="ECO:0000313" key="4">
    <source>
        <dbReference type="Proteomes" id="UP001156870"/>
    </source>
</evidence>
<dbReference type="InterPro" id="IPR022385">
    <property type="entry name" value="Rhs_assc_core"/>
</dbReference>
<name>A0AA37T9J9_9GAMM</name>
<reference evidence="3 4" key="1">
    <citation type="journal article" date="2014" name="Int. J. Syst. Evol. Microbiol.">
        <title>Complete genome sequence of Corynebacterium casei LMG S-19264T (=DSM 44701T), isolated from a smear-ripened cheese.</title>
        <authorList>
            <consortium name="US DOE Joint Genome Institute (JGI-PGF)"/>
            <person name="Walter F."/>
            <person name="Albersmeier A."/>
            <person name="Kalinowski J."/>
            <person name="Ruckert C."/>
        </authorList>
    </citation>
    <scope>NUCLEOTIDE SEQUENCE [LARGE SCALE GENOMIC DNA]</scope>
    <source>
        <strain evidence="3 4">NBRC 110095</strain>
    </source>
</reference>
<dbReference type="InterPro" id="IPR050708">
    <property type="entry name" value="T6SS_VgrG/RHS"/>
</dbReference>
<sequence length="862" mass="93050">MFGVNVLGTNMVFAQHAGAHKTITQYDILGRVLGTLAPDPDGDGPLPATAVRNTYHPTTGLLMRVEQGHLSADANAHLKPENWVGFTVLTQTLYTYDNQGRIATRANADGRGVRHQLTQTSYDDIGRVACEAVRMNPNAYNSLPASACSVGVTGAFGPDRIKKYDYENEINDNIAVEHRAWGTPLSQAYATYTYYEVTGQSDYGPSGPFRGMKKTVTDANGNTTHYGYDNKSRLNVVTFPDGSFEQYQYDKNNNRTQLRKRDGQLIDYEYDRHNRLWHKHPHDPATPDVYYQYDHRGLQLAARFGSETNGKGILNAYSGFGEITQETYTLDAQLATQHQFDRHGNRTAVIHPDGMQFDYRYDSADRLAEISRQGARLIRYRFDDFGRLFSRHAGGSNNTYFYDDISRLQSTIFNFSGNDNDVRYHYGYNPASQLINDRITNLDFYHKEAGSVEGAYDVNELNQYIAVNGKAFAYDLNGNLISDGDNTYHYDAENRLTRVTGSQNATLQYDPMGRLYQVTAEGKTTTFIYSGDSLVGEYVGGELTNRYVFGNGVDQPLVRYEGSSITHPIYLHANHQGSIIAEVDRQGVINAINTYNEFGVPSGLNEGRFGYTGQLNLPGLDLQYYKARIYYPSLGRFLQVDPIGYEDQMNLYAYVGNNPMSATDPTGEWTVLVAGVVGAVINTAAYAATTDFSNMSAGQIASGMGKSALVGGAVGAATAVGAGAAVAAQLGAVRTTATVAGAGFVAGSTGEIASQSASAGEPTISNPGAVIAAGVGNGVGATVGLKAAAPIANTMSKALSDAGSDGTGATIRSLTGKPFKPMGYKAPSTVNASQSSVDAAAEATGGTIGANVTNEINKELDD</sequence>
<dbReference type="Gene3D" id="2.180.10.10">
    <property type="entry name" value="RHS repeat-associated core"/>
    <property type="match status" value="2"/>
</dbReference>
<evidence type="ECO:0000259" key="2">
    <source>
        <dbReference type="Pfam" id="PF25023"/>
    </source>
</evidence>
<dbReference type="PANTHER" id="PTHR32305">
    <property type="match status" value="1"/>
</dbReference>
<comment type="caution">
    <text evidence="3">The sequence shown here is derived from an EMBL/GenBank/DDBJ whole genome shotgun (WGS) entry which is preliminary data.</text>
</comment>
<dbReference type="Pfam" id="PF25023">
    <property type="entry name" value="TEN_YD-shell"/>
    <property type="match status" value="1"/>
</dbReference>
<dbReference type="PANTHER" id="PTHR32305:SF15">
    <property type="entry name" value="PROTEIN RHSA-RELATED"/>
    <property type="match status" value="1"/>
</dbReference>
<dbReference type="EMBL" id="BSPD01000051">
    <property type="protein sequence ID" value="GLS26426.1"/>
    <property type="molecule type" value="Genomic_DNA"/>
</dbReference>
<dbReference type="NCBIfam" id="TIGR03696">
    <property type="entry name" value="Rhs_assc_core"/>
    <property type="match status" value="1"/>
</dbReference>
<accession>A0AA37T9J9</accession>
<dbReference type="InterPro" id="IPR056823">
    <property type="entry name" value="TEN-like_YD-shell"/>
</dbReference>
<evidence type="ECO:0000256" key="1">
    <source>
        <dbReference type="ARBA" id="ARBA00022737"/>
    </source>
</evidence>
<evidence type="ECO:0000313" key="3">
    <source>
        <dbReference type="EMBL" id="GLS26426.1"/>
    </source>
</evidence>
<gene>
    <name evidence="3" type="ORF">GCM10007877_21420</name>
</gene>
<dbReference type="AlphaFoldDB" id="A0AA37T9J9"/>
<keyword evidence="4" id="KW-1185">Reference proteome</keyword>
<protein>
    <recommendedName>
        <fullName evidence="2">Teneurin-like YD-shell domain-containing protein</fullName>
    </recommendedName>
</protein>
<organism evidence="3 4">
    <name type="scientific">Marinibactrum halimedae</name>
    <dbReference type="NCBI Taxonomy" id="1444977"/>
    <lineage>
        <taxon>Bacteria</taxon>
        <taxon>Pseudomonadati</taxon>
        <taxon>Pseudomonadota</taxon>
        <taxon>Gammaproteobacteria</taxon>
        <taxon>Cellvibrionales</taxon>
        <taxon>Cellvibrionaceae</taxon>
        <taxon>Marinibactrum</taxon>
    </lineage>
</organism>
<keyword evidence="1" id="KW-0677">Repeat</keyword>
<dbReference type="Proteomes" id="UP001156870">
    <property type="component" value="Unassembled WGS sequence"/>
</dbReference>
<feature type="domain" description="Teneurin-like YD-shell" evidence="2">
    <location>
        <begin position="212"/>
        <end position="443"/>
    </location>
</feature>
<proteinExistence type="predicted"/>